<organism evidence="3 4">
    <name type="scientific">Marininema mesophilum</name>
    <dbReference type="NCBI Taxonomy" id="1048340"/>
    <lineage>
        <taxon>Bacteria</taxon>
        <taxon>Bacillati</taxon>
        <taxon>Bacillota</taxon>
        <taxon>Bacilli</taxon>
        <taxon>Bacillales</taxon>
        <taxon>Thermoactinomycetaceae</taxon>
        <taxon>Marininema</taxon>
    </lineage>
</organism>
<gene>
    <name evidence="3" type="ORF">SAMN05444487_106100</name>
</gene>
<dbReference type="Proteomes" id="UP000198534">
    <property type="component" value="Unassembled WGS sequence"/>
</dbReference>
<dbReference type="Gene3D" id="3.30.1340.10">
    <property type="entry name" value="HPr-like"/>
    <property type="match status" value="1"/>
</dbReference>
<evidence type="ECO:0000313" key="3">
    <source>
        <dbReference type="EMBL" id="SDW78794.1"/>
    </source>
</evidence>
<dbReference type="RefSeq" id="WP_091738629.1">
    <property type="nucleotide sequence ID" value="NZ_FNNQ01000006.1"/>
</dbReference>
<keyword evidence="3" id="KW-0808">Transferase</keyword>
<name>A0A1H2WEU1_9BACL</name>
<dbReference type="GO" id="GO:0016740">
    <property type="term" value="F:transferase activity"/>
    <property type="evidence" value="ECO:0007669"/>
    <property type="project" value="UniProtKB-KW"/>
</dbReference>
<evidence type="ECO:0000259" key="2">
    <source>
        <dbReference type="Pfam" id="PF00381"/>
    </source>
</evidence>
<keyword evidence="4" id="KW-1185">Reference proteome</keyword>
<dbReference type="Pfam" id="PF00381">
    <property type="entry name" value="PTS-HPr"/>
    <property type="match status" value="1"/>
</dbReference>
<sequence>MKKAIAIIIGWSLVLSLVMLPAMPVWGAPKAVPEALVIRADRIESKGLLMGIGKGNHGLVMKMSISEAKISGMEMGALYDTGNGSKWTMSAKDPGPVSIDGLSVSASAVGFKIDWKDFIHFNKPFKLGNLMPSIVLHDVYMRVENMDAALAQMPNLNLEAGKGVSIDPPDDGLLIDLRKFSSLSKGEREKQINKSLSPDKGKDKKDPKKDPKKEPGDKDDSKPDDPAGGDPPDSDNSGDPGNPTDPTNPGTPTPDNPDPLQEKVILHRYFMVAEIVNKAKEYSAKVTLKRGDKEYDAKKWENMILMNRFKGSEVTVTAEGSDAEKAVREIADWFK</sequence>
<reference evidence="3 4" key="1">
    <citation type="submission" date="2016-10" db="EMBL/GenBank/DDBJ databases">
        <authorList>
            <person name="de Groot N.N."/>
        </authorList>
    </citation>
    <scope>NUCLEOTIDE SEQUENCE [LARGE SCALE GENOMIC DNA]</scope>
    <source>
        <strain evidence="3 4">DSM 45610</strain>
    </source>
</reference>
<accession>A0A1H2WEU1</accession>
<feature type="region of interest" description="Disordered" evidence="1">
    <location>
        <begin position="184"/>
        <end position="260"/>
    </location>
</feature>
<feature type="compositionally biased region" description="Low complexity" evidence="1">
    <location>
        <begin position="226"/>
        <end position="248"/>
    </location>
</feature>
<feature type="compositionally biased region" description="Basic and acidic residues" evidence="1">
    <location>
        <begin position="185"/>
        <end position="225"/>
    </location>
</feature>
<dbReference type="SUPFAM" id="SSF55594">
    <property type="entry name" value="HPr-like"/>
    <property type="match status" value="1"/>
</dbReference>
<protein>
    <submittedName>
        <fullName evidence="3">Phosphotransferase system HPr (HPr) family</fullName>
    </submittedName>
</protein>
<dbReference type="InterPro" id="IPR000032">
    <property type="entry name" value="HPr-like"/>
</dbReference>
<evidence type="ECO:0000313" key="4">
    <source>
        <dbReference type="Proteomes" id="UP000198534"/>
    </source>
</evidence>
<dbReference type="OrthoDB" id="2988537at2"/>
<dbReference type="InterPro" id="IPR035895">
    <property type="entry name" value="HPr-like_sf"/>
</dbReference>
<evidence type="ECO:0000256" key="1">
    <source>
        <dbReference type="SAM" id="MobiDB-lite"/>
    </source>
</evidence>
<dbReference type="AlphaFoldDB" id="A0A1H2WEU1"/>
<dbReference type="EMBL" id="FNNQ01000006">
    <property type="protein sequence ID" value="SDW78794.1"/>
    <property type="molecule type" value="Genomic_DNA"/>
</dbReference>
<dbReference type="STRING" id="1048340.SAMN05444487_106100"/>
<proteinExistence type="predicted"/>
<feature type="domain" description="HPr" evidence="2">
    <location>
        <begin position="273"/>
        <end position="334"/>
    </location>
</feature>